<evidence type="ECO:0000256" key="1">
    <source>
        <dbReference type="ARBA" id="ARBA00022741"/>
    </source>
</evidence>
<dbReference type="PROSITE" id="PS50893">
    <property type="entry name" value="ABC_TRANSPORTER_2"/>
    <property type="match status" value="2"/>
</dbReference>
<dbReference type="SMART" id="SM00382">
    <property type="entry name" value="AAA"/>
    <property type="match status" value="2"/>
</dbReference>
<evidence type="ECO:0000313" key="4">
    <source>
        <dbReference type="EMBL" id="MCS5736112.1"/>
    </source>
</evidence>
<dbReference type="Pfam" id="PF00005">
    <property type="entry name" value="ABC_tran"/>
    <property type="match status" value="2"/>
</dbReference>
<name>A0ABT2H881_9MICO</name>
<dbReference type="PANTHER" id="PTHR42855">
    <property type="entry name" value="ABC TRANSPORTER ATP-BINDING SUBUNIT"/>
    <property type="match status" value="1"/>
</dbReference>
<feature type="domain" description="ABC transporter" evidence="3">
    <location>
        <begin position="19"/>
        <end position="275"/>
    </location>
</feature>
<dbReference type="PANTHER" id="PTHR42855:SF2">
    <property type="entry name" value="DRUG RESISTANCE ABC TRANSPORTER,ATP-BINDING PROTEIN"/>
    <property type="match status" value="1"/>
</dbReference>
<dbReference type="Proteomes" id="UP001165586">
    <property type="component" value="Unassembled WGS sequence"/>
</dbReference>
<dbReference type="GO" id="GO:0005524">
    <property type="term" value="F:ATP binding"/>
    <property type="evidence" value="ECO:0007669"/>
    <property type="project" value="UniProtKB-KW"/>
</dbReference>
<keyword evidence="2 4" id="KW-0067">ATP-binding</keyword>
<sequence>MTVGRSAGATSPEDTVSLIRLNDVSIEFDGRPVVREAFLKLRAGDRIGLIGKNGTGKTTFLELILGRQQPTTGTVDVTLGTTIGYFSQFSELDGQRSIRDILSDHFAAVHEAQARLDAIGELLASPMGDDEMTALLTEQGELFERMDAINGWSYENTIDTVLTSLGFDESLRVLPVDRLSGGWRNRAALAQILVQSPDVLLLDEPTNFLDLDGVRWIENWLARYQGAVLVVSHDRQFLDGVVTRIVEIENYRLQEYEGDYSAYVHAKQSRLKMLERQFAHEEELLAYEQAASAARREAARNPSNAVARRLADIKKRQAPRPIDQIITDIYGGLRVSNDLLEVVKLTKSFDGGDPLFADLTFSLHRGDRVAVLGSNGSGKSTLLDVLTGDTEPDAGQVRWAKGARFVSYNRVYASLDLTDSVGHAVNAYPDSLAFSATKKSVGRFLAMLQFSEADLQQKIGTLSGGQRARVAIAQCLLSGAAVIVLDEPTNHLDITSTQVMERALTHFPGAVLVVSHDRFFVDKLADRLLIFDGTPHVTERAASGAL</sequence>
<dbReference type="InterPro" id="IPR051309">
    <property type="entry name" value="ABCF_ATPase"/>
</dbReference>
<keyword evidence="1" id="KW-0547">Nucleotide-binding</keyword>
<proteinExistence type="predicted"/>
<dbReference type="Gene3D" id="3.40.50.300">
    <property type="entry name" value="P-loop containing nucleotide triphosphate hydrolases"/>
    <property type="match status" value="2"/>
</dbReference>
<keyword evidence="5" id="KW-1185">Reference proteome</keyword>
<dbReference type="SUPFAM" id="SSF52540">
    <property type="entry name" value="P-loop containing nucleoside triphosphate hydrolases"/>
    <property type="match status" value="2"/>
</dbReference>
<comment type="caution">
    <text evidence="4">The sequence shown here is derived from an EMBL/GenBank/DDBJ whole genome shotgun (WGS) entry which is preliminary data.</text>
</comment>
<feature type="domain" description="ABC transporter" evidence="3">
    <location>
        <begin position="340"/>
        <end position="546"/>
    </location>
</feature>
<evidence type="ECO:0000256" key="2">
    <source>
        <dbReference type="ARBA" id="ARBA00022840"/>
    </source>
</evidence>
<dbReference type="EMBL" id="JANLCJ010000011">
    <property type="protein sequence ID" value="MCS5736112.1"/>
    <property type="molecule type" value="Genomic_DNA"/>
</dbReference>
<dbReference type="InterPro" id="IPR003593">
    <property type="entry name" value="AAA+_ATPase"/>
</dbReference>
<dbReference type="InterPro" id="IPR003439">
    <property type="entry name" value="ABC_transporter-like_ATP-bd"/>
</dbReference>
<reference evidence="4" key="1">
    <citation type="submission" date="2022-08" db="EMBL/GenBank/DDBJ databases">
        <authorList>
            <person name="Deng Y."/>
            <person name="Han X.-F."/>
            <person name="Zhang Y.-Q."/>
        </authorList>
    </citation>
    <scope>NUCLEOTIDE SEQUENCE</scope>
    <source>
        <strain evidence="4">CPCC 203386</strain>
    </source>
</reference>
<dbReference type="RefSeq" id="WP_259541862.1">
    <property type="nucleotide sequence ID" value="NZ_JANLCJ010000011.1"/>
</dbReference>
<evidence type="ECO:0000259" key="3">
    <source>
        <dbReference type="PROSITE" id="PS50893"/>
    </source>
</evidence>
<accession>A0ABT2H881</accession>
<gene>
    <name evidence="4" type="ORF">N1032_20425</name>
</gene>
<organism evidence="4 5">
    <name type="scientific">Herbiconiux daphne</name>
    <dbReference type="NCBI Taxonomy" id="2970914"/>
    <lineage>
        <taxon>Bacteria</taxon>
        <taxon>Bacillati</taxon>
        <taxon>Actinomycetota</taxon>
        <taxon>Actinomycetes</taxon>
        <taxon>Micrococcales</taxon>
        <taxon>Microbacteriaceae</taxon>
        <taxon>Herbiconiux</taxon>
    </lineage>
</organism>
<dbReference type="CDD" id="cd03221">
    <property type="entry name" value="ABCF_EF-3"/>
    <property type="match status" value="2"/>
</dbReference>
<protein>
    <submittedName>
        <fullName evidence="4">ATP-binding cassette domain-containing protein</fullName>
    </submittedName>
</protein>
<evidence type="ECO:0000313" key="5">
    <source>
        <dbReference type="Proteomes" id="UP001165586"/>
    </source>
</evidence>
<dbReference type="InterPro" id="IPR027417">
    <property type="entry name" value="P-loop_NTPase"/>
</dbReference>
<dbReference type="InterPro" id="IPR017871">
    <property type="entry name" value="ABC_transporter-like_CS"/>
</dbReference>
<dbReference type="PROSITE" id="PS00211">
    <property type="entry name" value="ABC_TRANSPORTER_1"/>
    <property type="match status" value="2"/>
</dbReference>